<dbReference type="AlphaFoldDB" id="A0A8S2ZEL0"/>
<proteinExistence type="predicted"/>
<comment type="caution">
    <text evidence="1">The sequence shown here is derived from an EMBL/GenBank/DDBJ whole genome shotgun (WGS) entry which is preliminary data.</text>
</comment>
<feature type="non-terminal residue" evidence="1">
    <location>
        <position position="1"/>
    </location>
</feature>
<dbReference type="EMBL" id="CAJOBC010133824">
    <property type="protein sequence ID" value="CAF4621853.1"/>
    <property type="molecule type" value="Genomic_DNA"/>
</dbReference>
<dbReference type="Proteomes" id="UP000681722">
    <property type="component" value="Unassembled WGS sequence"/>
</dbReference>
<feature type="non-terminal residue" evidence="1">
    <location>
        <position position="110"/>
    </location>
</feature>
<accession>A0A8S2ZEL0</accession>
<name>A0A8S2ZEL0_9BILA</name>
<gene>
    <name evidence="1" type="ORF">SRO942_LOCUS49565</name>
</gene>
<protein>
    <submittedName>
        <fullName evidence="1">Uncharacterized protein</fullName>
    </submittedName>
</protein>
<organism evidence="1 2">
    <name type="scientific">Didymodactylos carnosus</name>
    <dbReference type="NCBI Taxonomy" id="1234261"/>
    <lineage>
        <taxon>Eukaryota</taxon>
        <taxon>Metazoa</taxon>
        <taxon>Spiralia</taxon>
        <taxon>Gnathifera</taxon>
        <taxon>Rotifera</taxon>
        <taxon>Eurotatoria</taxon>
        <taxon>Bdelloidea</taxon>
        <taxon>Philodinida</taxon>
        <taxon>Philodinidae</taxon>
        <taxon>Didymodactylos</taxon>
    </lineage>
</organism>
<sequence length="110" mass="12796">EDLFRQSRKWLKVASIGYDIISCKNERYITPKHYLLGNEVFRHERSLQLLTILNRFGDTCSYKSLIRLHERIASKQPSSTTLPKTVQPNCFAVKVADNFDLNKETIHGEN</sequence>
<reference evidence="1" key="1">
    <citation type="submission" date="2021-02" db="EMBL/GenBank/DDBJ databases">
        <authorList>
            <person name="Nowell W R."/>
        </authorList>
    </citation>
    <scope>NUCLEOTIDE SEQUENCE</scope>
</reference>
<evidence type="ECO:0000313" key="1">
    <source>
        <dbReference type="EMBL" id="CAF4621853.1"/>
    </source>
</evidence>
<dbReference type="OrthoDB" id="10047327at2759"/>
<evidence type="ECO:0000313" key="2">
    <source>
        <dbReference type="Proteomes" id="UP000681722"/>
    </source>
</evidence>